<feature type="repeat" description="TPR" evidence="7">
    <location>
        <begin position="392"/>
        <end position="425"/>
    </location>
</feature>
<dbReference type="AlphaFoldDB" id="F6SIA6"/>
<accession>F6SIA6</accession>
<dbReference type="GO" id="GO:0045087">
    <property type="term" value="P:innate immune response"/>
    <property type="evidence" value="ECO:0007669"/>
    <property type="project" value="UniProtKB-KW"/>
</dbReference>
<evidence type="ECO:0000313" key="9">
    <source>
        <dbReference type="Proteomes" id="UP000002280"/>
    </source>
</evidence>
<reference evidence="8" key="2">
    <citation type="submission" date="2025-08" db="UniProtKB">
        <authorList>
            <consortium name="Ensembl"/>
        </authorList>
    </citation>
    <scope>IDENTIFICATION</scope>
</reference>
<keyword evidence="4" id="KW-0391">Immunity</keyword>
<sequence>MDLGLAEARTATTTKLPKIESVTFVAEKLRDGAARRAEKGSWGHTHSAATDQLPANMSQMPRNSLKIILRQLKCHFTWNLLKEDIDLLNLEDTIIDQIEFLDMKSKVTLYNLLAYVKHLKGQNEEALKCLRHAEERIQVEHADQIEIRSLVTWGNFAWVYYYMERFPKAQYYADKVQKGYRKLPNSSRYKIECPEVYCEEGWALLKCGRKYYERAKACFEKALKIEPDNPEFNSGFAIAAYRLDDKEYSCQRVSSLDPLRRAVELNPDNTFVMALLALKLQDLKQEAEGERYIREALEKMSSQPYVLRYAAKFYRRQNSPSKALQLLKIALQATPTSAFLHHQIGVCYKVLMILVKQSTKKRPREKEKEKRELIQSAIFHFRAAMEQNSMFVFAYTDLANMYAEAGQYEKAEDVFQKAFHLQHVTDENKQQVHFHYGRFQETHRKSEDVAIYHYLEGVKIKVESSITSKLISALQRLATRRLYENAVDVNSLGALGFIHKLKGQKRQAIECYERALKLDPENGDFISALFELRLSF</sequence>
<keyword evidence="2" id="KW-0677">Repeat</keyword>
<dbReference type="Ensembl" id="ENSMODT00000037615.3">
    <property type="protein sequence ID" value="ENSMODP00000036026.3"/>
    <property type="gene ID" value="ENSMODG00000024882.3"/>
</dbReference>
<dbReference type="Pfam" id="PF13374">
    <property type="entry name" value="TPR_10"/>
    <property type="match status" value="1"/>
</dbReference>
<evidence type="ECO:0000313" key="8">
    <source>
        <dbReference type="Ensembl" id="ENSMODP00000036026.3"/>
    </source>
</evidence>
<dbReference type="InterPro" id="IPR019734">
    <property type="entry name" value="TPR_rpt"/>
</dbReference>
<evidence type="ECO:0000256" key="5">
    <source>
        <dbReference type="ARBA" id="ARBA00023118"/>
    </source>
</evidence>
<keyword evidence="9" id="KW-1185">Reference proteome</keyword>
<dbReference type="PANTHER" id="PTHR10271">
    <property type="entry name" value="INTERFERON-INDUCED PROTEIN WITH TETRATRICOPEPTIDE REPEATS"/>
    <property type="match status" value="1"/>
</dbReference>
<dbReference type="SMART" id="SM00028">
    <property type="entry name" value="TPR"/>
    <property type="match status" value="7"/>
</dbReference>
<dbReference type="GO" id="GO:0003723">
    <property type="term" value="F:RNA binding"/>
    <property type="evidence" value="ECO:0000318"/>
    <property type="project" value="GO_Central"/>
</dbReference>
<evidence type="ECO:0000256" key="7">
    <source>
        <dbReference type="PROSITE-ProRule" id="PRU00339"/>
    </source>
</evidence>
<proteinExistence type="inferred from homology"/>
<dbReference type="Pfam" id="PF13181">
    <property type="entry name" value="TPR_8"/>
    <property type="match status" value="2"/>
</dbReference>
<dbReference type="eggNOG" id="KOG1124">
    <property type="taxonomic scope" value="Eukaryota"/>
</dbReference>
<dbReference type="KEGG" id="mdo:100024963"/>
<keyword evidence="5" id="KW-0051">Antiviral defense</keyword>
<dbReference type="Proteomes" id="UP000002280">
    <property type="component" value="Chromosome 1"/>
</dbReference>
<keyword evidence="1" id="KW-0399">Innate immunity</keyword>
<dbReference type="SUPFAM" id="SSF48452">
    <property type="entry name" value="TPR-like"/>
    <property type="match status" value="1"/>
</dbReference>
<dbReference type="OMA" id="YYYMERF"/>
<dbReference type="GeneTree" id="ENSGT00950000182946"/>
<evidence type="ECO:0000256" key="2">
    <source>
        <dbReference type="ARBA" id="ARBA00022737"/>
    </source>
</evidence>
<comment type="similarity">
    <text evidence="6">Belongs to the IFIT family.</text>
</comment>
<dbReference type="PROSITE" id="PS50005">
    <property type="entry name" value="TPR"/>
    <property type="match status" value="2"/>
</dbReference>
<dbReference type="InParanoid" id="F6SIA6"/>
<keyword evidence="3 7" id="KW-0802">TPR repeat</keyword>
<evidence type="ECO:0000256" key="1">
    <source>
        <dbReference type="ARBA" id="ARBA00022588"/>
    </source>
</evidence>
<evidence type="ECO:0000256" key="6">
    <source>
        <dbReference type="ARBA" id="ARBA00038336"/>
    </source>
</evidence>
<organism evidence="8 9">
    <name type="scientific">Monodelphis domestica</name>
    <name type="common">Gray short-tailed opossum</name>
    <dbReference type="NCBI Taxonomy" id="13616"/>
    <lineage>
        <taxon>Eukaryota</taxon>
        <taxon>Metazoa</taxon>
        <taxon>Chordata</taxon>
        <taxon>Craniata</taxon>
        <taxon>Vertebrata</taxon>
        <taxon>Euteleostomi</taxon>
        <taxon>Mammalia</taxon>
        <taxon>Metatheria</taxon>
        <taxon>Didelphimorphia</taxon>
        <taxon>Didelphidae</taxon>
        <taxon>Monodelphis</taxon>
    </lineage>
</organism>
<feature type="repeat" description="TPR" evidence="7">
    <location>
        <begin position="489"/>
        <end position="522"/>
    </location>
</feature>
<reference evidence="8 9" key="1">
    <citation type="journal article" date="2007" name="Nature">
        <title>Genome of the marsupial Monodelphis domestica reveals innovation in non-coding sequences.</title>
        <authorList>
            <person name="Mikkelsen T.S."/>
            <person name="Wakefield M.J."/>
            <person name="Aken B."/>
            <person name="Amemiya C.T."/>
            <person name="Chang J.L."/>
            <person name="Duke S."/>
            <person name="Garber M."/>
            <person name="Gentles A.J."/>
            <person name="Goodstadt L."/>
            <person name="Heger A."/>
            <person name="Jurka J."/>
            <person name="Kamal M."/>
            <person name="Mauceli E."/>
            <person name="Searle S.M."/>
            <person name="Sharpe T."/>
            <person name="Baker M.L."/>
            <person name="Batzer M.A."/>
            <person name="Benos P.V."/>
            <person name="Belov K."/>
            <person name="Clamp M."/>
            <person name="Cook A."/>
            <person name="Cuff J."/>
            <person name="Das R."/>
            <person name="Davidow L."/>
            <person name="Deakin J.E."/>
            <person name="Fazzari M.J."/>
            <person name="Glass J.L."/>
            <person name="Grabherr M."/>
            <person name="Greally J.M."/>
            <person name="Gu W."/>
            <person name="Hore T.A."/>
            <person name="Huttley G.A."/>
            <person name="Kleber M."/>
            <person name="Jirtle R.L."/>
            <person name="Koina E."/>
            <person name="Lee J.T."/>
            <person name="Mahony S."/>
            <person name="Marra M.A."/>
            <person name="Miller R.D."/>
            <person name="Nicholls R.D."/>
            <person name="Oda M."/>
            <person name="Papenfuss A.T."/>
            <person name="Parra Z.E."/>
            <person name="Pollock D.D."/>
            <person name="Ray D.A."/>
            <person name="Schein J.E."/>
            <person name="Speed T.P."/>
            <person name="Thompson K."/>
            <person name="VandeBerg J.L."/>
            <person name="Wade C.M."/>
            <person name="Walker J.A."/>
            <person name="Waters P.D."/>
            <person name="Webber C."/>
            <person name="Weidman J.R."/>
            <person name="Xie X."/>
            <person name="Zody M.C."/>
            <person name="Baldwin J."/>
            <person name="Abdouelleil A."/>
            <person name="Abdulkadir J."/>
            <person name="Abebe A."/>
            <person name="Abera B."/>
            <person name="Abreu J."/>
            <person name="Acer S.C."/>
            <person name="Aftuck L."/>
            <person name="Alexander A."/>
            <person name="An P."/>
            <person name="Anderson E."/>
            <person name="Anderson S."/>
            <person name="Arachi H."/>
            <person name="Azer M."/>
            <person name="Bachantsang P."/>
            <person name="Barry A."/>
            <person name="Bayul T."/>
            <person name="Berlin A."/>
            <person name="Bessette D."/>
            <person name="Bloom T."/>
            <person name="Bloom T."/>
            <person name="Boguslavskiy L."/>
            <person name="Bonnet C."/>
            <person name="Boukhgalter B."/>
            <person name="Bourzgui I."/>
            <person name="Brown A."/>
            <person name="Cahill P."/>
            <person name="Channer S."/>
            <person name="Cheshatsang Y."/>
            <person name="Chuda L."/>
            <person name="Citroen M."/>
            <person name="Collymore A."/>
            <person name="Cooke P."/>
            <person name="Costello M."/>
            <person name="D'Aco K."/>
            <person name="Daza R."/>
            <person name="De Haan G."/>
            <person name="DeGray S."/>
            <person name="DeMaso C."/>
            <person name="Dhargay N."/>
            <person name="Dooley K."/>
            <person name="Dooley E."/>
            <person name="Doricent M."/>
            <person name="Dorje P."/>
            <person name="Dorjee K."/>
            <person name="Dupes A."/>
            <person name="Elong R."/>
            <person name="Falk J."/>
            <person name="Farina A."/>
            <person name="Faro S."/>
            <person name="Ferguson D."/>
            <person name="Fisher S."/>
            <person name="Foley C.D."/>
            <person name="Franke A."/>
            <person name="Friedrich D."/>
            <person name="Gadbois L."/>
            <person name="Gearin G."/>
            <person name="Gearin C.R."/>
            <person name="Giannoukos G."/>
            <person name="Goode T."/>
            <person name="Graham J."/>
            <person name="Grandbois E."/>
            <person name="Grewal S."/>
            <person name="Gyaltsen K."/>
            <person name="Hafez N."/>
            <person name="Hagos B."/>
            <person name="Hall J."/>
            <person name="Henson C."/>
            <person name="Hollinger A."/>
            <person name="Honan T."/>
            <person name="Huard M.D."/>
            <person name="Hughes L."/>
            <person name="Hurhula B."/>
            <person name="Husby M.E."/>
            <person name="Kamat A."/>
            <person name="Kanga B."/>
            <person name="Kashin S."/>
            <person name="Khazanovich D."/>
            <person name="Kisner P."/>
            <person name="Lance K."/>
            <person name="Lara M."/>
            <person name="Lee W."/>
            <person name="Lennon N."/>
            <person name="Letendre F."/>
            <person name="LeVine R."/>
            <person name="Lipovsky A."/>
            <person name="Liu X."/>
            <person name="Liu J."/>
            <person name="Liu S."/>
            <person name="Lokyitsang T."/>
            <person name="Lokyitsang Y."/>
            <person name="Lubonja R."/>
            <person name="Lui A."/>
            <person name="MacDonald P."/>
            <person name="Magnisalis V."/>
            <person name="Maru K."/>
            <person name="Matthews C."/>
            <person name="McCusker W."/>
            <person name="McDonough S."/>
            <person name="Mehta T."/>
            <person name="Meldrim J."/>
            <person name="Meneus L."/>
            <person name="Mihai O."/>
            <person name="Mihalev A."/>
            <person name="Mihova T."/>
            <person name="Mittelman R."/>
            <person name="Mlenga V."/>
            <person name="Montmayeur A."/>
            <person name="Mulrain L."/>
            <person name="Navidi A."/>
            <person name="Naylor J."/>
            <person name="Negash T."/>
            <person name="Nguyen T."/>
            <person name="Nguyen N."/>
            <person name="Nicol R."/>
            <person name="Norbu C."/>
            <person name="Norbu N."/>
            <person name="Novod N."/>
            <person name="O'Neill B."/>
            <person name="Osman S."/>
            <person name="Markiewicz E."/>
            <person name="Oyono O.L."/>
            <person name="Patti C."/>
            <person name="Phunkhang P."/>
            <person name="Pierre F."/>
            <person name="Priest M."/>
            <person name="Raghuraman S."/>
            <person name="Rege F."/>
            <person name="Reyes R."/>
            <person name="Rise C."/>
            <person name="Rogov P."/>
            <person name="Ross K."/>
            <person name="Ryan E."/>
            <person name="Settipalli S."/>
            <person name="Shea T."/>
            <person name="Sherpa N."/>
            <person name="Shi L."/>
            <person name="Shih D."/>
            <person name="Sparrow T."/>
            <person name="Spaulding J."/>
            <person name="Stalker J."/>
            <person name="Stange-Thomann N."/>
            <person name="Stavropoulos S."/>
            <person name="Stone C."/>
            <person name="Strader C."/>
            <person name="Tesfaye S."/>
            <person name="Thomson T."/>
            <person name="Thoulutsang Y."/>
            <person name="Thoulutsang D."/>
            <person name="Topham K."/>
            <person name="Topping I."/>
            <person name="Tsamla T."/>
            <person name="Vassiliev H."/>
            <person name="Vo A."/>
            <person name="Wangchuk T."/>
            <person name="Wangdi T."/>
            <person name="Weiand M."/>
            <person name="Wilkinson J."/>
            <person name="Wilson A."/>
            <person name="Yadav S."/>
            <person name="Young G."/>
            <person name="Yu Q."/>
            <person name="Zembek L."/>
            <person name="Zhong D."/>
            <person name="Zimmer A."/>
            <person name="Zwirko Z."/>
            <person name="Jaffe D.B."/>
            <person name="Alvarez P."/>
            <person name="Brockman W."/>
            <person name="Butler J."/>
            <person name="Chin C."/>
            <person name="Gnerre S."/>
            <person name="MacCallum I."/>
            <person name="Graves J.A."/>
            <person name="Ponting C.P."/>
            <person name="Breen M."/>
            <person name="Samollow P.B."/>
            <person name="Lander E.S."/>
            <person name="Lindblad-Toh K."/>
        </authorList>
    </citation>
    <scope>NUCLEOTIDE SEQUENCE [LARGE SCALE GENOMIC DNA]</scope>
</reference>
<evidence type="ECO:0000256" key="3">
    <source>
        <dbReference type="ARBA" id="ARBA00022803"/>
    </source>
</evidence>
<dbReference type="FunCoup" id="F6SIA6">
    <property type="interactions" value="115"/>
</dbReference>
<dbReference type="Gene3D" id="1.25.40.10">
    <property type="entry name" value="Tetratricopeptide repeat domain"/>
    <property type="match status" value="4"/>
</dbReference>
<dbReference type="InterPro" id="IPR011990">
    <property type="entry name" value="TPR-like_helical_dom_sf"/>
</dbReference>
<evidence type="ECO:0000256" key="4">
    <source>
        <dbReference type="ARBA" id="ARBA00022859"/>
    </source>
</evidence>
<protein>
    <submittedName>
        <fullName evidence="8">Interferon-induced protein with tetratricopeptide repeats 5</fullName>
    </submittedName>
</protein>
<dbReference type="PROSITE" id="PS50293">
    <property type="entry name" value="TPR_REGION"/>
    <property type="match status" value="1"/>
</dbReference>
<dbReference type="PANTHER" id="PTHR10271:SF28">
    <property type="entry name" value="INTERFERON-INDUCED PROTEIN WITH TETRATRICOPEPTIDE REPEATS 5"/>
    <property type="match status" value="1"/>
</dbReference>
<dbReference type="GO" id="GO:0005829">
    <property type="term" value="C:cytosol"/>
    <property type="evidence" value="ECO:0000318"/>
    <property type="project" value="GO_Central"/>
</dbReference>
<dbReference type="HOGENOM" id="CLU_043482_1_0_1"/>
<dbReference type="Bgee" id="ENSMODG00000024882">
    <property type="expression patterns" value="Expressed in liver and 21 other cell types or tissues"/>
</dbReference>
<dbReference type="Pfam" id="PF00515">
    <property type="entry name" value="TPR_1"/>
    <property type="match status" value="1"/>
</dbReference>
<reference evidence="8" key="3">
    <citation type="submission" date="2025-09" db="UniProtKB">
        <authorList>
            <consortium name="Ensembl"/>
        </authorList>
    </citation>
    <scope>IDENTIFICATION</scope>
</reference>
<name>F6SIA6_MONDO</name>
<dbReference type="FunFam" id="1.25.40.10:FF:000036">
    <property type="entry name" value="interferon-induced protein with tetratricopeptide repeats 5"/>
    <property type="match status" value="1"/>
</dbReference>
<dbReference type="GO" id="GO:0051607">
    <property type="term" value="P:defense response to virus"/>
    <property type="evidence" value="ECO:0000318"/>
    <property type="project" value="GO_Central"/>
</dbReference>
<dbReference type="STRING" id="13616.ENSMODP00000036026"/>